<accession>A0A9D1Q8V5</accession>
<dbReference type="InterPro" id="IPR035906">
    <property type="entry name" value="MetI-like_sf"/>
</dbReference>
<evidence type="ECO:0000313" key="11">
    <source>
        <dbReference type="Proteomes" id="UP000823933"/>
    </source>
</evidence>
<keyword evidence="7 8" id="KW-0472">Membrane</keyword>
<gene>
    <name evidence="10" type="ORF">H9890_05995</name>
</gene>
<dbReference type="EMBL" id="DXHQ01000071">
    <property type="protein sequence ID" value="HIW08935.1"/>
    <property type="molecule type" value="Genomic_DNA"/>
</dbReference>
<dbReference type="PROSITE" id="PS50928">
    <property type="entry name" value="ABC_TM1"/>
    <property type="match status" value="1"/>
</dbReference>
<proteinExistence type="inferred from homology"/>
<dbReference type="PANTHER" id="PTHR30614">
    <property type="entry name" value="MEMBRANE COMPONENT OF AMINO ACID ABC TRANSPORTER"/>
    <property type="match status" value="1"/>
</dbReference>
<dbReference type="GO" id="GO:0006865">
    <property type="term" value="P:amino acid transport"/>
    <property type="evidence" value="ECO:0007669"/>
    <property type="project" value="UniProtKB-KW"/>
</dbReference>
<evidence type="ECO:0000259" key="9">
    <source>
        <dbReference type="PROSITE" id="PS50928"/>
    </source>
</evidence>
<dbReference type="PANTHER" id="PTHR30614:SF0">
    <property type="entry name" value="L-CYSTINE TRANSPORT SYSTEM PERMEASE PROTEIN TCYL"/>
    <property type="match status" value="1"/>
</dbReference>
<name>A0A9D1Q8V5_9FIRM</name>
<dbReference type="Gene3D" id="1.10.3720.10">
    <property type="entry name" value="MetI-like"/>
    <property type="match status" value="1"/>
</dbReference>
<evidence type="ECO:0000256" key="7">
    <source>
        <dbReference type="ARBA" id="ARBA00023136"/>
    </source>
</evidence>
<feature type="transmembrane region" description="Helical" evidence="8">
    <location>
        <begin position="183"/>
        <end position="204"/>
    </location>
</feature>
<evidence type="ECO:0000256" key="1">
    <source>
        <dbReference type="ARBA" id="ARBA00004651"/>
    </source>
</evidence>
<evidence type="ECO:0000256" key="6">
    <source>
        <dbReference type="ARBA" id="ARBA00022989"/>
    </source>
</evidence>
<keyword evidence="4 8" id="KW-0812">Transmembrane</keyword>
<feature type="domain" description="ABC transmembrane type-1" evidence="9">
    <location>
        <begin position="13"/>
        <end position="201"/>
    </location>
</feature>
<comment type="subcellular location">
    <subcellularLocation>
        <location evidence="1 8">Cell membrane</location>
        <topology evidence="1 8">Multi-pass membrane protein</topology>
    </subcellularLocation>
</comment>
<dbReference type="SUPFAM" id="SSF161098">
    <property type="entry name" value="MetI-like"/>
    <property type="match status" value="1"/>
</dbReference>
<dbReference type="InterPro" id="IPR010065">
    <property type="entry name" value="AA_ABC_transptr_permease_3TM"/>
</dbReference>
<comment type="similarity">
    <text evidence="8">Belongs to the binding-protein-dependent transport system permease family.</text>
</comment>
<evidence type="ECO:0000256" key="2">
    <source>
        <dbReference type="ARBA" id="ARBA00022448"/>
    </source>
</evidence>
<dbReference type="NCBIfam" id="TIGR01726">
    <property type="entry name" value="HEQRo_perm_3TM"/>
    <property type="match status" value="1"/>
</dbReference>
<dbReference type="AlphaFoldDB" id="A0A9D1Q8V5"/>
<evidence type="ECO:0000256" key="4">
    <source>
        <dbReference type="ARBA" id="ARBA00022692"/>
    </source>
</evidence>
<dbReference type="GO" id="GO:0022857">
    <property type="term" value="F:transmembrane transporter activity"/>
    <property type="evidence" value="ECO:0007669"/>
    <property type="project" value="InterPro"/>
</dbReference>
<dbReference type="InterPro" id="IPR000515">
    <property type="entry name" value="MetI-like"/>
</dbReference>
<feature type="transmembrane region" description="Helical" evidence="8">
    <location>
        <begin position="20"/>
        <end position="39"/>
    </location>
</feature>
<organism evidence="10 11">
    <name type="scientific">Candidatus Faecalibacterium intestinigallinarum</name>
    <dbReference type="NCBI Taxonomy" id="2838581"/>
    <lineage>
        <taxon>Bacteria</taxon>
        <taxon>Bacillati</taxon>
        <taxon>Bacillota</taxon>
        <taxon>Clostridia</taxon>
        <taxon>Eubacteriales</taxon>
        <taxon>Oscillospiraceae</taxon>
        <taxon>Faecalibacterium</taxon>
    </lineage>
</organism>
<keyword evidence="3" id="KW-1003">Cell membrane</keyword>
<dbReference type="Pfam" id="PF00528">
    <property type="entry name" value="BPD_transp_1"/>
    <property type="match status" value="1"/>
</dbReference>
<protein>
    <submittedName>
        <fullName evidence="10">Amino acid ABC transporter permease</fullName>
    </submittedName>
</protein>
<reference evidence="10" key="1">
    <citation type="journal article" date="2021" name="PeerJ">
        <title>Extensive microbial diversity within the chicken gut microbiome revealed by metagenomics and culture.</title>
        <authorList>
            <person name="Gilroy R."/>
            <person name="Ravi A."/>
            <person name="Getino M."/>
            <person name="Pursley I."/>
            <person name="Horton D.L."/>
            <person name="Alikhan N.F."/>
            <person name="Baker D."/>
            <person name="Gharbi K."/>
            <person name="Hall N."/>
            <person name="Watson M."/>
            <person name="Adriaenssens E.M."/>
            <person name="Foster-Nyarko E."/>
            <person name="Jarju S."/>
            <person name="Secka A."/>
            <person name="Antonio M."/>
            <person name="Oren A."/>
            <person name="Chaudhuri R.R."/>
            <person name="La Ragione R."/>
            <person name="Hildebrand F."/>
            <person name="Pallen M.J."/>
        </authorList>
    </citation>
    <scope>NUCLEOTIDE SEQUENCE</scope>
    <source>
        <strain evidence="10">ChiHcolR34-3080</strain>
    </source>
</reference>
<dbReference type="GO" id="GO:0043190">
    <property type="term" value="C:ATP-binding cassette (ABC) transporter complex"/>
    <property type="evidence" value="ECO:0007669"/>
    <property type="project" value="InterPro"/>
</dbReference>
<keyword evidence="2 8" id="KW-0813">Transport</keyword>
<keyword evidence="6 8" id="KW-1133">Transmembrane helix</keyword>
<dbReference type="Proteomes" id="UP000823933">
    <property type="component" value="Unassembled WGS sequence"/>
</dbReference>
<dbReference type="InterPro" id="IPR043429">
    <property type="entry name" value="ArtM/GltK/GlnP/TcyL/YhdX-like"/>
</dbReference>
<feature type="transmembrane region" description="Helical" evidence="8">
    <location>
        <begin position="51"/>
        <end position="72"/>
    </location>
</feature>
<reference evidence="10" key="2">
    <citation type="submission" date="2021-04" db="EMBL/GenBank/DDBJ databases">
        <authorList>
            <person name="Gilroy R."/>
        </authorList>
    </citation>
    <scope>NUCLEOTIDE SEQUENCE</scope>
    <source>
        <strain evidence="10">ChiHcolR34-3080</strain>
    </source>
</reference>
<keyword evidence="5" id="KW-0029">Amino-acid transport</keyword>
<evidence type="ECO:0000313" key="10">
    <source>
        <dbReference type="EMBL" id="HIW08935.1"/>
    </source>
</evidence>
<dbReference type="CDD" id="cd06261">
    <property type="entry name" value="TM_PBP2"/>
    <property type="match status" value="1"/>
</dbReference>
<evidence type="ECO:0000256" key="3">
    <source>
        <dbReference type="ARBA" id="ARBA00022475"/>
    </source>
</evidence>
<comment type="caution">
    <text evidence="10">The sequence shown here is derived from an EMBL/GenBank/DDBJ whole genome shotgun (WGS) entry which is preliminary data.</text>
</comment>
<sequence>MLLTVTLTLLEGLGTTLKLFALTLLFALPLGLVIALGAMSRITPLRWLVSMVVWVVRGTPLMIQILIIFYGPGLLFDLPLLPRFGAALLSFVINYACYFSEIYRGGIQSIPRGQYEAGEVLGMTKSQIFFKVTLLQVIKRIVPPMGNEFITLVKDTALVRVISVYEIIWMGESYIKKGMIWPLFYTAVFYLVVNGILTLLFRWAEKKLDYFR</sequence>
<evidence type="ECO:0000256" key="5">
    <source>
        <dbReference type="ARBA" id="ARBA00022970"/>
    </source>
</evidence>
<evidence type="ECO:0000256" key="8">
    <source>
        <dbReference type="RuleBase" id="RU363032"/>
    </source>
</evidence>